<evidence type="ECO:0000259" key="2">
    <source>
        <dbReference type="Pfam" id="PF03703"/>
    </source>
</evidence>
<feature type="transmembrane region" description="Helical" evidence="1">
    <location>
        <begin position="31"/>
        <end position="54"/>
    </location>
</feature>
<dbReference type="PANTHER" id="PTHR37938:SF1">
    <property type="entry name" value="BLL0215 PROTEIN"/>
    <property type="match status" value="1"/>
</dbReference>
<keyword evidence="1" id="KW-0472">Membrane</keyword>
<keyword evidence="1" id="KW-1133">Transmembrane helix</keyword>
<dbReference type="PANTHER" id="PTHR37938">
    <property type="entry name" value="BLL0215 PROTEIN"/>
    <property type="match status" value="1"/>
</dbReference>
<accession>A0A2G9ZPD3</accession>
<dbReference type="Proteomes" id="UP000230729">
    <property type="component" value="Unassembled WGS sequence"/>
</dbReference>
<dbReference type="AlphaFoldDB" id="A0A2G9ZPD3"/>
<feature type="domain" description="YdbS-like PH" evidence="2">
    <location>
        <begin position="93"/>
        <end position="166"/>
    </location>
</feature>
<dbReference type="EMBL" id="PCSD01000003">
    <property type="protein sequence ID" value="PIP34208.1"/>
    <property type="molecule type" value="Genomic_DNA"/>
</dbReference>
<gene>
    <name evidence="3" type="ORF">COX22_00275</name>
</gene>
<name>A0A2G9ZPD3_9BACT</name>
<evidence type="ECO:0000313" key="3">
    <source>
        <dbReference type="EMBL" id="PIP34208.1"/>
    </source>
</evidence>
<protein>
    <recommendedName>
        <fullName evidence="2">YdbS-like PH domain-containing protein</fullName>
    </recommendedName>
</protein>
<feature type="transmembrane region" description="Helical" evidence="1">
    <location>
        <begin position="60"/>
        <end position="82"/>
    </location>
</feature>
<comment type="caution">
    <text evidence="3">The sequence shown here is derived from an EMBL/GenBank/DDBJ whole genome shotgun (WGS) entry which is preliminary data.</text>
</comment>
<evidence type="ECO:0000256" key="1">
    <source>
        <dbReference type="SAM" id="Phobius"/>
    </source>
</evidence>
<sequence>MLSAYRLPNFSPNEKIIKIVRRDLIILLGRLLYGAVLIVLPLVLLALGLFYNPAWLSSPLIYPVLVLSASVYFLFIWLFIFFQFIDYYLDLWIITSERIIDIQQYGFFSRVIAEQRLYRIQDVASETHGFWATIFRYGEVYVQTAGEKQRFTFYQIPNPDDIRNTIIQLAEISKKKQYKIANPAVNANLASVLDQNL</sequence>
<proteinExistence type="predicted"/>
<evidence type="ECO:0000313" key="4">
    <source>
        <dbReference type="Proteomes" id="UP000230729"/>
    </source>
</evidence>
<organism evidence="3 4">
    <name type="scientific">Candidatus Falkowbacteria bacterium CG23_combo_of_CG06-09_8_20_14_all_49_15</name>
    <dbReference type="NCBI Taxonomy" id="1974572"/>
    <lineage>
        <taxon>Bacteria</taxon>
        <taxon>Candidatus Falkowiibacteriota</taxon>
    </lineage>
</organism>
<dbReference type="InterPro" id="IPR005182">
    <property type="entry name" value="YdbS-like_PH"/>
</dbReference>
<dbReference type="Pfam" id="PF03703">
    <property type="entry name" value="bPH_2"/>
    <property type="match status" value="1"/>
</dbReference>
<keyword evidence="1" id="KW-0812">Transmembrane</keyword>
<reference evidence="3 4" key="1">
    <citation type="submission" date="2017-09" db="EMBL/GenBank/DDBJ databases">
        <title>Depth-based differentiation of microbial function through sediment-hosted aquifers and enrichment of novel symbionts in the deep terrestrial subsurface.</title>
        <authorList>
            <person name="Probst A.J."/>
            <person name="Ladd B."/>
            <person name="Jarett J.K."/>
            <person name="Geller-Mcgrath D.E."/>
            <person name="Sieber C.M."/>
            <person name="Emerson J.B."/>
            <person name="Anantharaman K."/>
            <person name="Thomas B.C."/>
            <person name="Malmstrom R."/>
            <person name="Stieglmeier M."/>
            <person name="Klingl A."/>
            <person name="Woyke T."/>
            <person name="Ryan C.M."/>
            <person name="Banfield J.F."/>
        </authorList>
    </citation>
    <scope>NUCLEOTIDE SEQUENCE [LARGE SCALE GENOMIC DNA]</scope>
    <source>
        <strain evidence="3">CG23_combo_of_CG06-09_8_20_14_all_49_15</strain>
    </source>
</reference>